<dbReference type="EMBL" id="JBBNAG010000012">
    <property type="protein sequence ID" value="KAK9088320.1"/>
    <property type="molecule type" value="Genomic_DNA"/>
</dbReference>
<evidence type="ECO:0000313" key="2">
    <source>
        <dbReference type="EMBL" id="KAK9088320.1"/>
    </source>
</evidence>
<protein>
    <submittedName>
        <fullName evidence="2">Uncharacterized protein</fullName>
    </submittedName>
</protein>
<evidence type="ECO:0000313" key="3">
    <source>
        <dbReference type="Proteomes" id="UP001419268"/>
    </source>
</evidence>
<name>A0AAP0HMI3_9MAGN</name>
<feature type="compositionally biased region" description="Gly residues" evidence="1">
    <location>
        <begin position="162"/>
        <end position="171"/>
    </location>
</feature>
<gene>
    <name evidence="2" type="ORF">Scep_027402</name>
</gene>
<dbReference type="AlphaFoldDB" id="A0AAP0HMI3"/>
<feature type="region of interest" description="Disordered" evidence="1">
    <location>
        <begin position="61"/>
        <end position="194"/>
    </location>
</feature>
<keyword evidence="3" id="KW-1185">Reference proteome</keyword>
<organism evidence="2 3">
    <name type="scientific">Stephania cephalantha</name>
    <dbReference type="NCBI Taxonomy" id="152367"/>
    <lineage>
        <taxon>Eukaryota</taxon>
        <taxon>Viridiplantae</taxon>
        <taxon>Streptophyta</taxon>
        <taxon>Embryophyta</taxon>
        <taxon>Tracheophyta</taxon>
        <taxon>Spermatophyta</taxon>
        <taxon>Magnoliopsida</taxon>
        <taxon>Ranunculales</taxon>
        <taxon>Menispermaceae</taxon>
        <taxon>Menispermoideae</taxon>
        <taxon>Cissampelideae</taxon>
        <taxon>Stephania</taxon>
    </lineage>
</organism>
<reference evidence="2 3" key="1">
    <citation type="submission" date="2024-01" db="EMBL/GenBank/DDBJ databases">
        <title>Genome assemblies of Stephania.</title>
        <authorList>
            <person name="Yang L."/>
        </authorList>
    </citation>
    <scope>NUCLEOTIDE SEQUENCE [LARGE SCALE GENOMIC DNA]</scope>
    <source>
        <strain evidence="2">JXDWG</strain>
        <tissue evidence="2">Leaf</tissue>
    </source>
</reference>
<proteinExistence type="predicted"/>
<sequence length="219" mass="23903">MRREGGGAHGGSRKWLRCKAARECKRKAAAASRDEQQHGRWRGAQRAWRGGCEWRDAWQTTRSRTSAAATLVNEPRTVTARRLVGGGGRNKERSDKRKKGKRKREKERETTKRGVTRRSSGPRAAAVEAKPRTAERSSDGGGRPSVKPRAGAVSVWTAAQQRGGGGRGGATVKGRRRAGTPRWSSSMRQRGGALPFVDGGIEAARMARIQRRGGRTAAR</sequence>
<feature type="compositionally biased region" description="Basic and acidic residues" evidence="1">
    <location>
        <begin position="129"/>
        <end position="138"/>
    </location>
</feature>
<feature type="compositionally biased region" description="Low complexity" evidence="1">
    <location>
        <begin position="61"/>
        <end position="70"/>
    </location>
</feature>
<evidence type="ECO:0000256" key="1">
    <source>
        <dbReference type="SAM" id="MobiDB-lite"/>
    </source>
</evidence>
<dbReference type="Proteomes" id="UP001419268">
    <property type="component" value="Unassembled WGS sequence"/>
</dbReference>
<feature type="region of interest" description="Disordered" evidence="1">
    <location>
        <begin position="28"/>
        <end position="49"/>
    </location>
</feature>
<feature type="compositionally biased region" description="Basic residues" evidence="1">
    <location>
        <begin position="96"/>
        <end position="105"/>
    </location>
</feature>
<accession>A0AAP0HMI3</accession>
<comment type="caution">
    <text evidence="2">The sequence shown here is derived from an EMBL/GenBank/DDBJ whole genome shotgun (WGS) entry which is preliminary data.</text>
</comment>